<dbReference type="Pfam" id="PF12730">
    <property type="entry name" value="ABC2_membrane_4"/>
    <property type="match status" value="1"/>
</dbReference>
<keyword evidence="1" id="KW-0812">Transmembrane</keyword>
<feature type="transmembrane region" description="Helical" evidence="1">
    <location>
        <begin position="98"/>
        <end position="124"/>
    </location>
</feature>
<evidence type="ECO:0000256" key="1">
    <source>
        <dbReference type="SAM" id="Phobius"/>
    </source>
</evidence>
<keyword evidence="3" id="KW-1185">Reference proteome</keyword>
<proteinExistence type="predicted"/>
<feature type="transmembrane region" description="Helical" evidence="1">
    <location>
        <begin position="136"/>
        <end position="157"/>
    </location>
</feature>
<feature type="transmembrane region" description="Helical" evidence="1">
    <location>
        <begin position="206"/>
        <end position="227"/>
    </location>
</feature>
<accession>A0A5C4T1Y9</accession>
<dbReference type="RefSeq" id="WP_139605454.1">
    <property type="nucleotide sequence ID" value="NZ_VDCQ01000049.1"/>
</dbReference>
<evidence type="ECO:0000313" key="2">
    <source>
        <dbReference type="EMBL" id="TNJ63023.1"/>
    </source>
</evidence>
<dbReference type="OrthoDB" id="4336274at2"/>
<keyword evidence="1" id="KW-0472">Membrane</keyword>
<protein>
    <submittedName>
        <fullName evidence="2">Bacitracin ABC transporter</fullName>
    </submittedName>
</protein>
<dbReference type="AlphaFoldDB" id="A0A5C4T1Y9"/>
<dbReference type="EMBL" id="VDCQ01000049">
    <property type="protein sequence ID" value="TNJ63023.1"/>
    <property type="molecule type" value="Genomic_DNA"/>
</dbReference>
<sequence>MKILSFVHNEVRKVWRSTVFWVVLAVFTVLPLMVGFFNSPGVNWETYFSDLLGSIASLLVVGFSFTSAWVFGREYTDNTIKDLLVKPISKSYSVLSKFIVITMWNTLMAIFTFAVIAGAGALIGVSGGSLSILLNIFWTFMTTSLLIMVVSTTSALLANITRGYLAPIGVTFVIVIVSNVVVQLGIGPYFPWTIPVLLLTGTDIGFISIMILAVTGIVGFAGTIAWWRFAEHK</sequence>
<evidence type="ECO:0000313" key="3">
    <source>
        <dbReference type="Proteomes" id="UP000307943"/>
    </source>
</evidence>
<organism evidence="2 3">
    <name type="scientific">Paenibacillus hemerocallicola</name>
    <dbReference type="NCBI Taxonomy" id="1172614"/>
    <lineage>
        <taxon>Bacteria</taxon>
        <taxon>Bacillati</taxon>
        <taxon>Bacillota</taxon>
        <taxon>Bacilli</taxon>
        <taxon>Bacillales</taxon>
        <taxon>Paenibacillaceae</taxon>
        <taxon>Paenibacillus</taxon>
    </lineage>
</organism>
<dbReference type="Proteomes" id="UP000307943">
    <property type="component" value="Unassembled WGS sequence"/>
</dbReference>
<dbReference type="PANTHER" id="PTHR37305">
    <property type="entry name" value="INTEGRAL MEMBRANE PROTEIN-RELATED"/>
    <property type="match status" value="1"/>
</dbReference>
<name>A0A5C4T1Y9_9BACL</name>
<feature type="transmembrane region" description="Helical" evidence="1">
    <location>
        <begin position="51"/>
        <end position="71"/>
    </location>
</feature>
<gene>
    <name evidence="2" type="ORF">FE784_27455</name>
</gene>
<feature type="transmembrane region" description="Helical" evidence="1">
    <location>
        <begin position="20"/>
        <end position="39"/>
    </location>
</feature>
<dbReference type="PANTHER" id="PTHR37305:SF1">
    <property type="entry name" value="MEMBRANE PROTEIN"/>
    <property type="match status" value="1"/>
</dbReference>
<comment type="caution">
    <text evidence="2">The sequence shown here is derived from an EMBL/GenBank/DDBJ whole genome shotgun (WGS) entry which is preliminary data.</text>
</comment>
<feature type="transmembrane region" description="Helical" evidence="1">
    <location>
        <begin position="164"/>
        <end position="186"/>
    </location>
</feature>
<reference evidence="2 3" key="1">
    <citation type="submission" date="2019-05" db="EMBL/GenBank/DDBJ databases">
        <title>We sequenced the genome of Paenibacillus hemerocallicola KCTC 33185 for further insight into its adaptation and study the phylogeny of Paenibacillus.</title>
        <authorList>
            <person name="Narsing Rao M.P."/>
        </authorList>
    </citation>
    <scope>NUCLEOTIDE SEQUENCE [LARGE SCALE GENOMIC DNA]</scope>
    <source>
        <strain evidence="2 3">KCTC 33185</strain>
    </source>
</reference>
<keyword evidence="1" id="KW-1133">Transmembrane helix</keyword>